<gene>
    <name evidence="2" type="ORF">EVAR_29537_1</name>
</gene>
<evidence type="ECO:0000313" key="3">
    <source>
        <dbReference type="Proteomes" id="UP000299102"/>
    </source>
</evidence>
<sequence length="128" mass="14425">MQIRVTADADKPPRVPKTEKCKVLRAGRGPTRRGGPPSGPRLRRRRAARATPGLAHLPVEMSARGGPRPAVRTFAPSLLYDTILRSHYCGSRTRERNAAAVDERFYFLNVARRRDREKVGRSSARRRP</sequence>
<feature type="compositionally biased region" description="Low complexity" evidence="1">
    <location>
        <begin position="26"/>
        <end position="35"/>
    </location>
</feature>
<feature type="region of interest" description="Disordered" evidence="1">
    <location>
        <begin position="26"/>
        <end position="53"/>
    </location>
</feature>
<name>A0A4C1WIH1_EUMVA</name>
<evidence type="ECO:0000256" key="1">
    <source>
        <dbReference type="SAM" id="MobiDB-lite"/>
    </source>
</evidence>
<keyword evidence="3" id="KW-1185">Reference proteome</keyword>
<accession>A0A4C1WIH1</accession>
<evidence type="ECO:0000313" key="2">
    <source>
        <dbReference type="EMBL" id="GBP49924.1"/>
    </source>
</evidence>
<proteinExistence type="predicted"/>
<dbReference type="EMBL" id="BGZK01000554">
    <property type="protein sequence ID" value="GBP49924.1"/>
    <property type="molecule type" value="Genomic_DNA"/>
</dbReference>
<dbReference type="Proteomes" id="UP000299102">
    <property type="component" value="Unassembled WGS sequence"/>
</dbReference>
<protein>
    <submittedName>
        <fullName evidence="2">Uncharacterized protein</fullName>
    </submittedName>
</protein>
<comment type="caution">
    <text evidence="2">The sequence shown here is derived from an EMBL/GenBank/DDBJ whole genome shotgun (WGS) entry which is preliminary data.</text>
</comment>
<dbReference type="AlphaFoldDB" id="A0A4C1WIH1"/>
<organism evidence="2 3">
    <name type="scientific">Eumeta variegata</name>
    <name type="common">Bagworm moth</name>
    <name type="synonym">Eumeta japonica</name>
    <dbReference type="NCBI Taxonomy" id="151549"/>
    <lineage>
        <taxon>Eukaryota</taxon>
        <taxon>Metazoa</taxon>
        <taxon>Ecdysozoa</taxon>
        <taxon>Arthropoda</taxon>
        <taxon>Hexapoda</taxon>
        <taxon>Insecta</taxon>
        <taxon>Pterygota</taxon>
        <taxon>Neoptera</taxon>
        <taxon>Endopterygota</taxon>
        <taxon>Lepidoptera</taxon>
        <taxon>Glossata</taxon>
        <taxon>Ditrysia</taxon>
        <taxon>Tineoidea</taxon>
        <taxon>Psychidae</taxon>
        <taxon>Oiketicinae</taxon>
        <taxon>Eumeta</taxon>
    </lineage>
</organism>
<reference evidence="2 3" key="1">
    <citation type="journal article" date="2019" name="Commun. Biol.">
        <title>The bagworm genome reveals a unique fibroin gene that provides high tensile strength.</title>
        <authorList>
            <person name="Kono N."/>
            <person name="Nakamura H."/>
            <person name="Ohtoshi R."/>
            <person name="Tomita M."/>
            <person name="Numata K."/>
            <person name="Arakawa K."/>
        </authorList>
    </citation>
    <scope>NUCLEOTIDE SEQUENCE [LARGE SCALE GENOMIC DNA]</scope>
</reference>